<dbReference type="Pfam" id="PF01810">
    <property type="entry name" value="LysE"/>
    <property type="match status" value="1"/>
</dbReference>
<dbReference type="PANTHER" id="PTHR30086">
    <property type="entry name" value="ARGININE EXPORTER PROTEIN ARGO"/>
    <property type="match status" value="1"/>
</dbReference>
<evidence type="ECO:0000256" key="2">
    <source>
        <dbReference type="ARBA" id="ARBA00022475"/>
    </source>
</evidence>
<proteinExistence type="predicted"/>
<dbReference type="Proteomes" id="UP000203464">
    <property type="component" value="Unassembled WGS sequence"/>
</dbReference>
<organism evidence="7 8">
    <name type="scientific">Octadecabacter ascidiaceicola</name>
    <dbReference type="NCBI Taxonomy" id="1655543"/>
    <lineage>
        <taxon>Bacteria</taxon>
        <taxon>Pseudomonadati</taxon>
        <taxon>Pseudomonadota</taxon>
        <taxon>Alphaproteobacteria</taxon>
        <taxon>Rhodobacterales</taxon>
        <taxon>Roseobacteraceae</taxon>
        <taxon>Octadecabacter</taxon>
    </lineage>
</organism>
<keyword evidence="8" id="KW-1185">Reference proteome</keyword>
<evidence type="ECO:0000313" key="7">
    <source>
        <dbReference type="EMBL" id="SMX36936.1"/>
    </source>
</evidence>
<dbReference type="InterPro" id="IPR001123">
    <property type="entry name" value="LeuE-type"/>
</dbReference>
<evidence type="ECO:0000256" key="4">
    <source>
        <dbReference type="ARBA" id="ARBA00022989"/>
    </source>
</evidence>
<evidence type="ECO:0000256" key="1">
    <source>
        <dbReference type="ARBA" id="ARBA00004651"/>
    </source>
</evidence>
<dbReference type="PANTHER" id="PTHR30086:SF20">
    <property type="entry name" value="ARGININE EXPORTER PROTEIN ARGO-RELATED"/>
    <property type="match status" value="1"/>
</dbReference>
<dbReference type="GO" id="GO:0005886">
    <property type="term" value="C:plasma membrane"/>
    <property type="evidence" value="ECO:0007669"/>
    <property type="project" value="UniProtKB-SubCell"/>
</dbReference>
<evidence type="ECO:0000313" key="8">
    <source>
        <dbReference type="Proteomes" id="UP000203464"/>
    </source>
</evidence>
<evidence type="ECO:0000256" key="5">
    <source>
        <dbReference type="ARBA" id="ARBA00023136"/>
    </source>
</evidence>
<feature type="transmembrane region" description="Helical" evidence="6">
    <location>
        <begin position="6"/>
        <end position="27"/>
    </location>
</feature>
<dbReference type="RefSeq" id="WP_093996162.1">
    <property type="nucleotide sequence ID" value="NZ_FXYD01000002.1"/>
</dbReference>
<keyword evidence="4 6" id="KW-1133">Transmembrane helix</keyword>
<dbReference type="GO" id="GO:0015171">
    <property type="term" value="F:amino acid transmembrane transporter activity"/>
    <property type="evidence" value="ECO:0007669"/>
    <property type="project" value="TreeGrafter"/>
</dbReference>
<keyword evidence="3 6" id="KW-0812">Transmembrane</keyword>
<keyword evidence="2" id="KW-1003">Cell membrane</keyword>
<dbReference type="PIRSF" id="PIRSF006324">
    <property type="entry name" value="LeuE"/>
    <property type="match status" value="1"/>
</dbReference>
<feature type="transmembrane region" description="Helical" evidence="6">
    <location>
        <begin position="71"/>
        <end position="88"/>
    </location>
</feature>
<dbReference type="OrthoDB" id="9804822at2"/>
<feature type="transmembrane region" description="Helical" evidence="6">
    <location>
        <begin position="145"/>
        <end position="167"/>
    </location>
</feature>
<evidence type="ECO:0000256" key="3">
    <source>
        <dbReference type="ARBA" id="ARBA00022692"/>
    </source>
</evidence>
<dbReference type="AlphaFoldDB" id="A0A238K4R9"/>
<feature type="transmembrane region" description="Helical" evidence="6">
    <location>
        <begin position="39"/>
        <end position="65"/>
    </location>
</feature>
<dbReference type="EMBL" id="FXYD01000002">
    <property type="protein sequence ID" value="SMX36936.1"/>
    <property type="molecule type" value="Genomic_DNA"/>
</dbReference>
<reference evidence="8" key="1">
    <citation type="submission" date="2017-05" db="EMBL/GenBank/DDBJ databases">
        <authorList>
            <person name="Rodrigo-Torres L."/>
            <person name="Arahal R. D."/>
            <person name="Lucena T."/>
        </authorList>
    </citation>
    <scope>NUCLEOTIDE SEQUENCE [LARGE SCALE GENOMIC DNA]</scope>
    <source>
        <strain evidence="8">CECT 8868</strain>
    </source>
</reference>
<gene>
    <name evidence="7" type="primary">leuE_1</name>
    <name evidence="7" type="ORF">OCA8868_01177</name>
</gene>
<comment type="subcellular location">
    <subcellularLocation>
        <location evidence="1">Cell membrane</location>
        <topology evidence="1">Multi-pass membrane protein</topology>
    </subcellularLocation>
</comment>
<protein>
    <submittedName>
        <fullName evidence="7">Leucine efflux protein</fullName>
    </submittedName>
</protein>
<accession>A0A238K4R9</accession>
<feature type="transmembrane region" description="Helical" evidence="6">
    <location>
        <begin position="187"/>
        <end position="204"/>
    </location>
</feature>
<sequence length="206" mass="21716">MELELWLAFVATYTVISIVPGPSVLMVTGQALSRGGKAAFLCILGELTGGVVLVGLSLFGVGAILAASSELFQIVKWAGVFYMAYLGYRQIIDARQNGVDSPQEQSEQGGMSSARAGFFTAVLNPKAIIFYVAFLSQFLDPNANIYSQFAIVVATSTVIVGAVLGGYAILAAQARKTFQSAKARRRFGYTGGGFLIGGSAFMAATR</sequence>
<keyword evidence="5 6" id="KW-0472">Membrane</keyword>
<evidence type="ECO:0000256" key="6">
    <source>
        <dbReference type="SAM" id="Phobius"/>
    </source>
</evidence>
<name>A0A238K4R9_9RHOB</name>
<feature type="transmembrane region" description="Helical" evidence="6">
    <location>
        <begin position="116"/>
        <end position="139"/>
    </location>
</feature>